<dbReference type="AlphaFoldDB" id="A0A1M7GMG8"/>
<keyword evidence="7" id="KW-1185">Reference proteome</keyword>
<dbReference type="InterPro" id="IPR036388">
    <property type="entry name" value="WH-like_DNA-bd_sf"/>
</dbReference>
<reference evidence="6 7" key="1">
    <citation type="submission" date="2016-11" db="EMBL/GenBank/DDBJ databases">
        <authorList>
            <person name="Jaros S."/>
            <person name="Januszkiewicz K."/>
            <person name="Wedrychowicz H."/>
        </authorList>
    </citation>
    <scope>NUCLEOTIDE SEQUENCE [LARGE SCALE GENOMIC DNA]</scope>
    <source>
        <strain evidence="6 7">DSM 29589</strain>
    </source>
</reference>
<evidence type="ECO:0000256" key="2">
    <source>
        <dbReference type="ARBA" id="ARBA00023015"/>
    </source>
</evidence>
<dbReference type="EMBL" id="FRBR01000011">
    <property type="protein sequence ID" value="SHM17483.1"/>
    <property type="molecule type" value="Genomic_DNA"/>
</dbReference>
<evidence type="ECO:0000313" key="6">
    <source>
        <dbReference type="EMBL" id="SHM17483.1"/>
    </source>
</evidence>
<evidence type="ECO:0000256" key="4">
    <source>
        <dbReference type="ARBA" id="ARBA00023163"/>
    </source>
</evidence>
<dbReference type="SUPFAM" id="SSF53850">
    <property type="entry name" value="Periplasmic binding protein-like II"/>
    <property type="match status" value="1"/>
</dbReference>
<dbReference type="InterPro" id="IPR005119">
    <property type="entry name" value="LysR_subst-bd"/>
</dbReference>
<dbReference type="Gene3D" id="3.40.190.10">
    <property type="entry name" value="Periplasmic binding protein-like II"/>
    <property type="match status" value="2"/>
</dbReference>
<evidence type="ECO:0000256" key="1">
    <source>
        <dbReference type="ARBA" id="ARBA00009437"/>
    </source>
</evidence>
<keyword evidence="3" id="KW-0238">DNA-binding</keyword>
<proteinExistence type="inferred from homology"/>
<sequence>MELRHIRYFVAAAEQLHFGRAADVLSVTRPAVSQTIADLETELGVKLFEREAQKVVLTTAGETFLKHGRTILEDVTKAVQMTKRVGEGKLGLLTIGYGSLGLRHPLFREAIKQMGVRYPDTDLTLTETPSTTQMEEVRSGKIDAGFVYVAQDSPDSTMPIPHSDAIGELNSMVLEEGGIGIALPRDHPLAGNDGLDLADFEREGFIVVGPSMANAYFPFRPRIVQQVSNINTQINLISVGMGVGLVVVSPSLIYPDDIHVMPLKNINYHSQFRLIWQRGSQDPLLQNFVATVRELSVDR</sequence>
<comment type="similarity">
    <text evidence="1">Belongs to the LysR transcriptional regulatory family.</text>
</comment>
<dbReference type="CDD" id="cd08414">
    <property type="entry name" value="PBP2_LTTR_aromatics_like"/>
    <property type="match status" value="1"/>
</dbReference>
<dbReference type="Proteomes" id="UP000183974">
    <property type="component" value="Unassembled WGS sequence"/>
</dbReference>
<keyword evidence="4" id="KW-0804">Transcription</keyword>
<dbReference type="STRING" id="337701.SAMN05444398_11114"/>
<gene>
    <name evidence="6" type="ORF">SAMN05444398_11114</name>
</gene>
<dbReference type="FunFam" id="1.10.10.10:FF:000001">
    <property type="entry name" value="LysR family transcriptional regulator"/>
    <property type="match status" value="1"/>
</dbReference>
<evidence type="ECO:0000259" key="5">
    <source>
        <dbReference type="PROSITE" id="PS50931"/>
    </source>
</evidence>
<feature type="domain" description="HTH lysR-type" evidence="5">
    <location>
        <begin position="1"/>
        <end position="58"/>
    </location>
</feature>
<dbReference type="OrthoDB" id="9815174at2"/>
<protein>
    <submittedName>
        <fullName evidence="6">Transcriptional regulator, LysR family</fullName>
    </submittedName>
</protein>
<dbReference type="SUPFAM" id="SSF46785">
    <property type="entry name" value="Winged helix' DNA-binding domain"/>
    <property type="match status" value="1"/>
</dbReference>
<name>A0A1M7GMG8_9RHOB</name>
<dbReference type="PANTHER" id="PTHR30346">
    <property type="entry name" value="TRANSCRIPTIONAL DUAL REGULATOR HCAR-RELATED"/>
    <property type="match status" value="1"/>
</dbReference>
<dbReference type="RefSeq" id="WP_073035847.1">
    <property type="nucleotide sequence ID" value="NZ_BMLR01000012.1"/>
</dbReference>
<organism evidence="6 7">
    <name type="scientific">Roseovarius pacificus</name>
    <dbReference type="NCBI Taxonomy" id="337701"/>
    <lineage>
        <taxon>Bacteria</taxon>
        <taxon>Pseudomonadati</taxon>
        <taxon>Pseudomonadota</taxon>
        <taxon>Alphaproteobacteria</taxon>
        <taxon>Rhodobacterales</taxon>
        <taxon>Roseobacteraceae</taxon>
        <taxon>Roseovarius</taxon>
    </lineage>
</organism>
<dbReference type="GO" id="GO:0032993">
    <property type="term" value="C:protein-DNA complex"/>
    <property type="evidence" value="ECO:0007669"/>
    <property type="project" value="TreeGrafter"/>
</dbReference>
<dbReference type="Pfam" id="PF03466">
    <property type="entry name" value="LysR_substrate"/>
    <property type="match status" value="1"/>
</dbReference>
<dbReference type="PANTHER" id="PTHR30346:SF0">
    <property type="entry name" value="HCA OPERON TRANSCRIPTIONAL ACTIVATOR HCAR"/>
    <property type="match status" value="1"/>
</dbReference>
<evidence type="ECO:0000256" key="3">
    <source>
        <dbReference type="ARBA" id="ARBA00023125"/>
    </source>
</evidence>
<dbReference type="PRINTS" id="PR00039">
    <property type="entry name" value="HTHLYSR"/>
</dbReference>
<dbReference type="Gene3D" id="1.10.10.10">
    <property type="entry name" value="Winged helix-like DNA-binding domain superfamily/Winged helix DNA-binding domain"/>
    <property type="match status" value="1"/>
</dbReference>
<dbReference type="PROSITE" id="PS50931">
    <property type="entry name" value="HTH_LYSR"/>
    <property type="match status" value="1"/>
</dbReference>
<dbReference type="InterPro" id="IPR000847">
    <property type="entry name" value="LysR_HTH_N"/>
</dbReference>
<keyword evidence="2" id="KW-0805">Transcription regulation</keyword>
<dbReference type="GO" id="GO:0003677">
    <property type="term" value="F:DNA binding"/>
    <property type="evidence" value="ECO:0007669"/>
    <property type="project" value="UniProtKB-KW"/>
</dbReference>
<accession>A0A1M7GMG8</accession>
<dbReference type="GO" id="GO:0003700">
    <property type="term" value="F:DNA-binding transcription factor activity"/>
    <property type="evidence" value="ECO:0007669"/>
    <property type="project" value="InterPro"/>
</dbReference>
<dbReference type="InterPro" id="IPR036390">
    <property type="entry name" value="WH_DNA-bd_sf"/>
</dbReference>
<evidence type="ECO:0000313" key="7">
    <source>
        <dbReference type="Proteomes" id="UP000183974"/>
    </source>
</evidence>
<dbReference type="Pfam" id="PF00126">
    <property type="entry name" value="HTH_1"/>
    <property type="match status" value="1"/>
</dbReference>